<evidence type="ECO:0000256" key="9">
    <source>
        <dbReference type="ARBA" id="ARBA00022989"/>
    </source>
</evidence>
<evidence type="ECO:0000256" key="10">
    <source>
        <dbReference type="ARBA" id="ARBA00023136"/>
    </source>
</evidence>
<evidence type="ECO:0000313" key="15">
    <source>
        <dbReference type="EMBL" id="KFH41204.1"/>
    </source>
</evidence>
<dbReference type="GO" id="GO:0000742">
    <property type="term" value="P:karyogamy involved in conjugation with cellular fusion"/>
    <property type="evidence" value="ECO:0007669"/>
    <property type="project" value="InterPro"/>
</dbReference>
<evidence type="ECO:0000256" key="11">
    <source>
        <dbReference type="ARBA" id="ARBA00023180"/>
    </source>
</evidence>
<dbReference type="EMBL" id="JPKY01000141">
    <property type="protein sequence ID" value="KFH41204.1"/>
    <property type="molecule type" value="Genomic_DNA"/>
</dbReference>
<feature type="signal peptide" evidence="14">
    <location>
        <begin position="1"/>
        <end position="19"/>
    </location>
</feature>
<comment type="subcellular location">
    <subcellularLocation>
        <location evidence="3">Endoplasmic reticulum membrane</location>
    </subcellularLocation>
    <subcellularLocation>
        <location evidence="2">Nucleus membrane</location>
    </subcellularLocation>
</comment>
<dbReference type="GO" id="GO:0048288">
    <property type="term" value="P:nuclear membrane fusion involved in karyogamy"/>
    <property type="evidence" value="ECO:0007669"/>
    <property type="project" value="InterPro"/>
</dbReference>
<keyword evidence="5" id="KW-0415">Karyogamy</keyword>
<keyword evidence="16" id="KW-1185">Reference proteome</keyword>
<evidence type="ECO:0000256" key="14">
    <source>
        <dbReference type="SAM" id="SignalP"/>
    </source>
</evidence>
<dbReference type="GO" id="GO:0005789">
    <property type="term" value="C:endoplasmic reticulum membrane"/>
    <property type="evidence" value="ECO:0007669"/>
    <property type="project" value="UniProtKB-SubCell"/>
</dbReference>
<evidence type="ECO:0000313" key="16">
    <source>
        <dbReference type="Proteomes" id="UP000029964"/>
    </source>
</evidence>
<evidence type="ECO:0000256" key="7">
    <source>
        <dbReference type="ARBA" id="ARBA00022729"/>
    </source>
</evidence>
<keyword evidence="9" id="KW-1133">Transmembrane helix</keyword>
<reference evidence="16" key="1">
    <citation type="journal article" date="2014" name="Genome Announc.">
        <title>Genome sequence and annotation of Acremonium chrysogenum, producer of the beta-lactam antibiotic cephalosporin C.</title>
        <authorList>
            <person name="Terfehr D."/>
            <person name="Dahlmann T.A."/>
            <person name="Specht T."/>
            <person name="Zadra I."/>
            <person name="Kuernsteiner H."/>
            <person name="Kueck U."/>
        </authorList>
    </citation>
    <scope>NUCLEOTIDE SEQUENCE [LARGE SCALE GENOMIC DNA]</scope>
    <source>
        <strain evidence="16">ATCC 11550 / CBS 779.69 / DSM 880 / IAM 14645 / JCM 23072 / IMI 49137</strain>
    </source>
</reference>
<dbReference type="GO" id="GO:0031965">
    <property type="term" value="C:nuclear membrane"/>
    <property type="evidence" value="ECO:0007669"/>
    <property type="project" value="UniProtKB-SubCell"/>
</dbReference>
<dbReference type="PANTHER" id="PTHR28012">
    <property type="entry name" value="NUCLEAR FUSION PROTEIN KAR5"/>
    <property type="match status" value="1"/>
</dbReference>
<evidence type="ECO:0000256" key="3">
    <source>
        <dbReference type="ARBA" id="ARBA00004586"/>
    </source>
</evidence>
<keyword evidence="11" id="KW-0325">Glycoprotein</keyword>
<keyword evidence="13" id="KW-0175">Coiled coil</keyword>
<dbReference type="PANTHER" id="PTHR28012:SF1">
    <property type="entry name" value="NUCLEAR FUSION PROTEIN KAR5"/>
    <property type="match status" value="1"/>
</dbReference>
<protein>
    <submittedName>
        <fullName evidence="15">Uncharacterized protein</fullName>
    </submittedName>
</protein>
<name>A0A086SVS2_HAPC1</name>
<evidence type="ECO:0000256" key="8">
    <source>
        <dbReference type="ARBA" id="ARBA00022824"/>
    </source>
</evidence>
<evidence type="ECO:0000256" key="13">
    <source>
        <dbReference type="SAM" id="Coils"/>
    </source>
</evidence>
<comment type="function">
    <text evidence="1">Required for nuclear membrane fusion during karyogamy.</text>
</comment>
<proteinExistence type="inferred from homology"/>
<gene>
    <name evidence="15" type="ORF">ACRE_081010</name>
</gene>
<keyword evidence="7 14" id="KW-0732">Signal</keyword>
<feature type="chain" id="PRO_5001815248" evidence="14">
    <location>
        <begin position="20"/>
        <end position="502"/>
    </location>
</feature>
<dbReference type="InterPro" id="IPR007292">
    <property type="entry name" value="Nuclear_fusion_Kar5"/>
</dbReference>
<evidence type="ECO:0000256" key="1">
    <source>
        <dbReference type="ARBA" id="ARBA00003389"/>
    </source>
</evidence>
<evidence type="ECO:0000256" key="12">
    <source>
        <dbReference type="ARBA" id="ARBA00023242"/>
    </source>
</evidence>
<accession>A0A086SVS2</accession>
<feature type="coiled-coil region" evidence="13">
    <location>
        <begin position="327"/>
        <end position="382"/>
    </location>
</feature>
<evidence type="ECO:0000256" key="4">
    <source>
        <dbReference type="ARBA" id="ARBA00010473"/>
    </source>
</evidence>
<keyword evidence="6" id="KW-0812">Transmembrane</keyword>
<evidence type="ECO:0000256" key="2">
    <source>
        <dbReference type="ARBA" id="ARBA00004126"/>
    </source>
</evidence>
<keyword evidence="12" id="KW-0539">Nucleus</keyword>
<dbReference type="Proteomes" id="UP000029964">
    <property type="component" value="Unassembled WGS sequence"/>
</dbReference>
<organism evidence="15 16">
    <name type="scientific">Hapsidospora chrysogenum (strain ATCC 11550 / CBS 779.69 / DSM 880 / IAM 14645 / JCM 23072 / IMI 49137)</name>
    <name type="common">Acremonium chrysogenum</name>
    <dbReference type="NCBI Taxonomy" id="857340"/>
    <lineage>
        <taxon>Eukaryota</taxon>
        <taxon>Fungi</taxon>
        <taxon>Dikarya</taxon>
        <taxon>Ascomycota</taxon>
        <taxon>Pezizomycotina</taxon>
        <taxon>Sordariomycetes</taxon>
        <taxon>Hypocreomycetidae</taxon>
        <taxon>Hypocreales</taxon>
        <taxon>Bionectriaceae</taxon>
        <taxon>Hapsidospora</taxon>
    </lineage>
</organism>
<comment type="similarity">
    <text evidence="4">Belongs to the KAR5 family.</text>
</comment>
<evidence type="ECO:0000256" key="5">
    <source>
        <dbReference type="ARBA" id="ARBA00022459"/>
    </source>
</evidence>
<comment type="caution">
    <text evidence="15">The sequence shown here is derived from an EMBL/GenBank/DDBJ whole genome shotgun (WGS) entry which is preliminary data.</text>
</comment>
<keyword evidence="10" id="KW-0472">Membrane</keyword>
<evidence type="ECO:0000256" key="6">
    <source>
        <dbReference type="ARBA" id="ARBA00022692"/>
    </source>
</evidence>
<sequence>MRLALACVSTLSLGLLADAFSWGSQPKGRLKPVIDNDEDFRSLPRLPNIYSMALSELQDLESEPLCHRNAARLLVNHCQLLEGKDDATVLTDSGRAARDFVDSYAASLAICDLERGSFRIPSTCHKFREAALSALPVPTKPELHVTTPEIDRCLEGLAQSDSAWNTWVSYRHKALRFCEAARVDNEKDQHLRLYQRVTRILSKLTVEVEAEMENRLKNLDKAFHRTSSRLDNLGTQIEAVTSGLGNVEHLVSTHLPNAAEKSREIMNRASADAKTLQDLLAAMVRDTVHRTEHMSTSYETALQSFTVRANDDAETIRTALAAAVSSSVLLQNELENSQARAEEVTLRQRKVEAGMHQLQVYVDAMSSRYNEHGERLKEAQRRADEILGTLDWAASSAASFQNSISSTFGFRGWWPYIYCPLASLIMGSYGLPPSATRNVVLVGLGEGAAYLVSNIADHIKASLLPEKSASAGGTGPNITYFRRDSQSDADLTSSGVSDLRFI</sequence>
<dbReference type="OrthoDB" id="5311848at2759"/>
<dbReference type="AlphaFoldDB" id="A0A086SVS2"/>
<keyword evidence="8" id="KW-0256">Endoplasmic reticulum</keyword>
<dbReference type="HOGENOM" id="CLU_039421_0_0_1"/>